<gene>
    <name evidence="5" type="ORF">ZEAMMB73_Zm00001d030975</name>
</gene>
<dbReference type="EMBL" id="CM007647">
    <property type="protein sequence ID" value="ONM01850.1"/>
    <property type="molecule type" value="Genomic_DNA"/>
</dbReference>
<dbReference type="STRING" id="4577.A0A1D6KFF9"/>
<evidence type="ECO:0000256" key="1">
    <source>
        <dbReference type="ARBA" id="ARBA00009183"/>
    </source>
</evidence>
<comment type="similarity">
    <text evidence="1">Belongs to the FMO family.</text>
</comment>
<sequence>MDRFVAKTDGKRDSVLTYYSTFAESEGNIEHDQLMYSPRSVARAMVTGIPIGDQGVAMLQGPLIVGAGPAGLVCAVELTMGSVPYVILERDMCIASMWHCRTYRRLCLHLPKRYCQLPRMPFPHSYPTYPTKQQFLAYLDEYKRNHGIRPFFNMEVGHILPREIMGLSTFTLSVWLLKFLNVKIVDQILLLLARLILGDTKYIGISRPTLGPMELKSLSGKTPVLDVGTISKIKSGDIKVFPAIESFQERGVQFIDGRIESFDVAILATGYKSNVPYWLKENDFFSQKNGFPRIPNEWKGNNGLYAAGFSRRGLFGVSIDATKIANDIIQSYNNTTS</sequence>
<dbReference type="SUPFAM" id="SSF51905">
    <property type="entry name" value="FAD/NAD(P)-binding domain"/>
    <property type="match status" value="1"/>
</dbReference>
<keyword evidence="5" id="KW-0670">Pyruvate</keyword>
<evidence type="ECO:0000256" key="3">
    <source>
        <dbReference type="ARBA" id="ARBA00039148"/>
    </source>
</evidence>
<dbReference type="PaxDb" id="4577-AC212040.2_FGP002"/>
<evidence type="ECO:0000313" key="5">
    <source>
        <dbReference type="EMBL" id="ONM01850.1"/>
    </source>
</evidence>
<accession>A0A1D6KFF9</accession>
<dbReference type="PANTHER" id="PTHR43539:SF48">
    <property type="entry name" value="FLAVIN-CONTAINING MONOOXYGENASE"/>
    <property type="match status" value="1"/>
</dbReference>
<dbReference type="EC" id="1.14.13.168" evidence="3"/>
<protein>
    <recommendedName>
        <fullName evidence="3">indole-3-pyruvate monooxygenase</fullName>
        <ecNumber evidence="3">1.14.13.168</ecNumber>
    </recommendedName>
</protein>
<reference evidence="5" key="1">
    <citation type="submission" date="2015-12" db="EMBL/GenBank/DDBJ databases">
        <title>Update maize B73 reference genome by single molecule sequencing technologies.</title>
        <authorList>
            <consortium name="Maize Genome Sequencing Project"/>
            <person name="Ware D."/>
        </authorList>
    </citation>
    <scope>NUCLEOTIDE SEQUENCE [LARGE SCALE GENOMIC DNA]</scope>
    <source>
        <tissue evidence="5">Seedling</tissue>
    </source>
</reference>
<comment type="catalytic activity">
    <reaction evidence="4">
        <text>indole-3-pyruvate + NADPH + O2 + H(+) = (indol-3-yl)acetate + CO2 + NADP(+) + H2O</text>
        <dbReference type="Rhea" id="RHEA:34331"/>
        <dbReference type="ChEBI" id="CHEBI:15377"/>
        <dbReference type="ChEBI" id="CHEBI:15378"/>
        <dbReference type="ChEBI" id="CHEBI:15379"/>
        <dbReference type="ChEBI" id="CHEBI:16526"/>
        <dbReference type="ChEBI" id="CHEBI:17640"/>
        <dbReference type="ChEBI" id="CHEBI:30854"/>
        <dbReference type="ChEBI" id="CHEBI:57783"/>
        <dbReference type="ChEBI" id="CHEBI:58349"/>
        <dbReference type="EC" id="1.14.13.168"/>
    </reaction>
</comment>
<dbReference type="InterPro" id="IPR050982">
    <property type="entry name" value="Auxin_biosynth/cation_transpt"/>
</dbReference>
<proteinExistence type="inferred from homology"/>
<dbReference type="Pfam" id="PF13738">
    <property type="entry name" value="Pyr_redox_3"/>
    <property type="match status" value="1"/>
</dbReference>
<keyword evidence="2" id="KW-0560">Oxidoreductase</keyword>
<dbReference type="InterPro" id="IPR036188">
    <property type="entry name" value="FAD/NAD-bd_sf"/>
</dbReference>
<dbReference type="AlphaFoldDB" id="A0A1D6KFF9"/>
<dbReference type="Gene3D" id="3.50.50.60">
    <property type="entry name" value="FAD/NAD(P)-binding domain"/>
    <property type="match status" value="2"/>
</dbReference>
<organism evidence="5">
    <name type="scientific">Zea mays</name>
    <name type="common">Maize</name>
    <dbReference type="NCBI Taxonomy" id="4577"/>
    <lineage>
        <taxon>Eukaryota</taxon>
        <taxon>Viridiplantae</taxon>
        <taxon>Streptophyta</taxon>
        <taxon>Embryophyta</taxon>
        <taxon>Tracheophyta</taxon>
        <taxon>Spermatophyta</taxon>
        <taxon>Magnoliopsida</taxon>
        <taxon>Liliopsida</taxon>
        <taxon>Poales</taxon>
        <taxon>Poaceae</taxon>
        <taxon>PACMAD clade</taxon>
        <taxon>Panicoideae</taxon>
        <taxon>Andropogonodae</taxon>
        <taxon>Andropogoneae</taxon>
        <taxon>Tripsacinae</taxon>
        <taxon>Zea</taxon>
    </lineage>
</organism>
<dbReference type="eggNOG" id="KOG1399">
    <property type="taxonomic scope" value="Eukaryota"/>
</dbReference>
<evidence type="ECO:0000256" key="2">
    <source>
        <dbReference type="ARBA" id="ARBA00023002"/>
    </source>
</evidence>
<name>A0A1D6KFF9_MAIZE</name>
<dbReference type="InParanoid" id="A0A1D6KFF9"/>
<keyword evidence="5" id="KW-0503">Monooxygenase</keyword>
<dbReference type="GO" id="GO:0103075">
    <property type="term" value="F:indole-3-pyruvate monooxygenase activity"/>
    <property type="evidence" value="ECO:0007669"/>
    <property type="project" value="UniProtKB-EC"/>
</dbReference>
<evidence type="ECO:0000256" key="4">
    <source>
        <dbReference type="ARBA" id="ARBA00047707"/>
    </source>
</evidence>
<dbReference type="PANTHER" id="PTHR43539">
    <property type="entry name" value="FLAVIN-BINDING MONOOXYGENASE-LIKE PROTEIN (AFU_ORTHOLOGUE AFUA_4G09220)"/>
    <property type="match status" value="1"/>
</dbReference>